<dbReference type="AlphaFoldDB" id="A0A8H7RCU8"/>
<sequence>MDDLFTLNDEFGNADNDSFTTCHPGYIFFFAITYMHSLNKMLENKLENIVGSNWQSNSIWYGVSIDKNLLDTVFGSIKKLEKSLFACGVLQKDDNLRRAKFCTRGEEILPAIQQKLVGLEFNIKAYFIVAQVFSKHIQLTLHQVVILASSEKDAASIIIQDEIIYIDDVYDKLCKTVWSNVQSNRHVNYCAVHKDMHNVQYDLESLQVYSDIRQNLKLCVVELVRQNHFHVYLVTHYVGSWK</sequence>
<accession>A0A8H7RCU8</accession>
<organism evidence="1 2">
    <name type="scientific">Mucor saturninus</name>
    <dbReference type="NCBI Taxonomy" id="64648"/>
    <lineage>
        <taxon>Eukaryota</taxon>
        <taxon>Fungi</taxon>
        <taxon>Fungi incertae sedis</taxon>
        <taxon>Mucoromycota</taxon>
        <taxon>Mucoromycotina</taxon>
        <taxon>Mucoromycetes</taxon>
        <taxon>Mucorales</taxon>
        <taxon>Mucorineae</taxon>
        <taxon>Mucoraceae</taxon>
        <taxon>Mucor</taxon>
    </lineage>
</organism>
<protein>
    <submittedName>
        <fullName evidence="1">Uncharacterized protein</fullName>
    </submittedName>
</protein>
<proteinExistence type="predicted"/>
<evidence type="ECO:0000313" key="1">
    <source>
        <dbReference type="EMBL" id="KAG2207975.1"/>
    </source>
</evidence>
<name>A0A8H7RCU8_9FUNG</name>
<dbReference type="OrthoDB" id="2298001at2759"/>
<evidence type="ECO:0000313" key="2">
    <source>
        <dbReference type="Proteomes" id="UP000603453"/>
    </source>
</evidence>
<comment type="caution">
    <text evidence="1">The sequence shown here is derived from an EMBL/GenBank/DDBJ whole genome shotgun (WGS) entry which is preliminary data.</text>
</comment>
<dbReference type="EMBL" id="JAEPRD010000022">
    <property type="protein sequence ID" value="KAG2207975.1"/>
    <property type="molecule type" value="Genomic_DNA"/>
</dbReference>
<dbReference type="Proteomes" id="UP000603453">
    <property type="component" value="Unassembled WGS sequence"/>
</dbReference>
<gene>
    <name evidence="1" type="ORF">INT47_010959</name>
</gene>
<reference evidence="1" key="1">
    <citation type="submission" date="2020-12" db="EMBL/GenBank/DDBJ databases">
        <title>Metabolic potential, ecology and presence of endohyphal bacteria is reflected in genomic diversity of Mucoromycotina.</title>
        <authorList>
            <person name="Muszewska A."/>
            <person name="Okrasinska A."/>
            <person name="Steczkiewicz K."/>
            <person name="Drgas O."/>
            <person name="Orlowska M."/>
            <person name="Perlinska-Lenart U."/>
            <person name="Aleksandrzak-Piekarczyk T."/>
            <person name="Szatraj K."/>
            <person name="Zielenkiewicz U."/>
            <person name="Pilsyk S."/>
            <person name="Malc E."/>
            <person name="Mieczkowski P."/>
            <person name="Kruszewska J.S."/>
            <person name="Biernat P."/>
            <person name="Pawlowska J."/>
        </authorList>
    </citation>
    <scope>NUCLEOTIDE SEQUENCE</scope>
    <source>
        <strain evidence="1">WA0000017839</strain>
    </source>
</reference>
<keyword evidence="2" id="KW-1185">Reference proteome</keyword>